<evidence type="ECO:0000313" key="3">
    <source>
        <dbReference type="EMBL" id="CDW77731.1"/>
    </source>
</evidence>
<proteinExistence type="predicted"/>
<feature type="compositionally biased region" description="Basic and acidic residues" evidence="1">
    <location>
        <begin position="473"/>
        <end position="484"/>
    </location>
</feature>
<feature type="transmembrane region" description="Helical" evidence="2">
    <location>
        <begin position="304"/>
        <end position="325"/>
    </location>
</feature>
<sequence>MIGSLGPLQQQFHHTAMPIDINIVGNGPIQIAGSPNKEISGISQNNSRDLASMQSSGNESGHSATFQKFLKIQSKTTLPTSLKVIFQIISLLAVLIVIASVIDLSFSLENIQKAYDILDVNELSLSRINDLRMLRVVMRSLVNIANDLQEVSSQVISDRFNYMLSIAGYLYQSLKIESVKINQKQINFAENNSQVGILTSKNQIEYQWNKIQIITEMYLNKVSGLLDDLNNSKSLNQLKSNNNLIALQEQNKIRPNSSSILERDLFFILYNQNHDIYEGIERFTSIYTDETSRSIDENTDHSSILNISCFSLIILSGILIIPLTIQLLRRMDKLVHFFYNLDKVTVFQRLDNIKQFQDKILQQLNSKQSNSGKIQLASVMDMDDNTTTIQNIGMAQEFSNTRQTSGYTHSIQSSKRELNLMKGIKRSKRNKFSEDSDDINRLQKLKSRKKNTIVKMISEEEIEEDDSFAESQRQPKNDKNKEKINQQNQDQNISNKQTSLAELNFNRGNQKKKFSHVLTIFNRKTQVDLATISLLEAYTYNSTIMINKFKDKQLEYNLKSIQQSENQYSLVVQENSLKHIPEITDYAFQINRHYSLTTKMAHKEIINTQNKISRTIQKRDADFKQDIILD</sequence>
<accession>A0A078A771</accession>
<feature type="compositionally biased region" description="Low complexity" evidence="1">
    <location>
        <begin position="485"/>
        <end position="495"/>
    </location>
</feature>
<feature type="region of interest" description="Disordered" evidence="1">
    <location>
        <begin position="463"/>
        <end position="495"/>
    </location>
</feature>
<evidence type="ECO:0008006" key="5">
    <source>
        <dbReference type="Google" id="ProtNLM"/>
    </source>
</evidence>
<evidence type="ECO:0000256" key="1">
    <source>
        <dbReference type="SAM" id="MobiDB-lite"/>
    </source>
</evidence>
<dbReference type="InParanoid" id="A0A078A771"/>
<protein>
    <recommendedName>
        <fullName evidence="5">Transmembrane protein</fullName>
    </recommendedName>
</protein>
<name>A0A078A771_STYLE</name>
<dbReference type="AlphaFoldDB" id="A0A078A771"/>
<evidence type="ECO:0000256" key="2">
    <source>
        <dbReference type="SAM" id="Phobius"/>
    </source>
</evidence>
<gene>
    <name evidence="3" type="primary">Contig11033.g11797</name>
    <name evidence="3" type="ORF">STYLEM_6697</name>
</gene>
<keyword evidence="2" id="KW-1133">Transmembrane helix</keyword>
<keyword evidence="4" id="KW-1185">Reference proteome</keyword>
<reference evidence="3 4" key="1">
    <citation type="submission" date="2014-06" db="EMBL/GenBank/DDBJ databases">
        <authorList>
            <person name="Swart Estienne"/>
        </authorList>
    </citation>
    <scope>NUCLEOTIDE SEQUENCE [LARGE SCALE GENOMIC DNA]</scope>
    <source>
        <strain evidence="3 4">130c</strain>
    </source>
</reference>
<keyword evidence="2" id="KW-0812">Transmembrane</keyword>
<organism evidence="3 4">
    <name type="scientific">Stylonychia lemnae</name>
    <name type="common">Ciliate</name>
    <dbReference type="NCBI Taxonomy" id="5949"/>
    <lineage>
        <taxon>Eukaryota</taxon>
        <taxon>Sar</taxon>
        <taxon>Alveolata</taxon>
        <taxon>Ciliophora</taxon>
        <taxon>Intramacronucleata</taxon>
        <taxon>Spirotrichea</taxon>
        <taxon>Stichotrichia</taxon>
        <taxon>Sporadotrichida</taxon>
        <taxon>Oxytrichidae</taxon>
        <taxon>Stylonychinae</taxon>
        <taxon>Stylonychia</taxon>
    </lineage>
</organism>
<keyword evidence="2" id="KW-0472">Membrane</keyword>
<dbReference type="EMBL" id="CCKQ01006418">
    <property type="protein sequence ID" value="CDW77731.1"/>
    <property type="molecule type" value="Genomic_DNA"/>
</dbReference>
<feature type="transmembrane region" description="Helical" evidence="2">
    <location>
        <begin position="84"/>
        <end position="102"/>
    </location>
</feature>
<evidence type="ECO:0000313" key="4">
    <source>
        <dbReference type="Proteomes" id="UP000039865"/>
    </source>
</evidence>
<dbReference type="Proteomes" id="UP000039865">
    <property type="component" value="Unassembled WGS sequence"/>
</dbReference>